<feature type="compositionally biased region" description="Basic and acidic residues" evidence="1">
    <location>
        <begin position="376"/>
        <end position="400"/>
    </location>
</feature>
<name>A0A8J6E4P4_9EUKA</name>
<evidence type="ECO:0000313" key="2">
    <source>
        <dbReference type="EMBL" id="KAG9394762.1"/>
    </source>
</evidence>
<organism evidence="2 3">
    <name type="scientific">Carpediemonas membranifera</name>
    <dbReference type="NCBI Taxonomy" id="201153"/>
    <lineage>
        <taxon>Eukaryota</taxon>
        <taxon>Metamonada</taxon>
        <taxon>Carpediemonas-like organisms</taxon>
        <taxon>Carpediemonas</taxon>
    </lineage>
</organism>
<keyword evidence="3" id="KW-1185">Reference proteome</keyword>
<dbReference type="Proteomes" id="UP000717585">
    <property type="component" value="Unassembled WGS sequence"/>
</dbReference>
<comment type="caution">
    <text evidence="2">The sequence shown here is derived from an EMBL/GenBank/DDBJ whole genome shotgun (WGS) entry which is preliminary data.</text>
</comment>
<dbReference type="AlphaFoldDB" id="A0A8J6E4P4"/>
<gene>
    <name evidence="2" type="ORF">J8273_3738</name>
</gene>
<evidence type="ECO:0000313" key="3">
    <source>
        <dbReference type="Proteomes" id="UP000717585"/>
    </source>
</evidence>
<proteinExistence type="predicted"/>
<feature type="compositionally biased region" description="Acidic residues" evidence="1">
    <location>
        <begin position="439"/>
        <end position="467"/>
    </location>
</feature>
<reference evidence="2" key="1">
    <citation type="submission" date="2021-05" db="EMBL/GenBank/DDBJ databases">
        <title>A free-living protist that lacks canonical eukaryotic 1 DNA replication and segregation systems.</title>
        <authorList>
            <person name="Salas-Leiva D.E."/>
            <person name="Tromer E.C."/>
            <person name="Curtis B.A."/>
            <person name="Jerlstrom-Hultqvist J."/>
            <person name="Kolisko M."/>
            <person name="Yi Z."/>
            <person name="Salas-Leiva J.S."/>
            <person name="Gallot-Lavallee L."/>
            <person name="Kops G.J.P.L."/>
            <person name="Archibald J.M."/>
            <person name="Simpson A.G.B."/>
            <person name="Roger A.J."/>
        </authorList>
    </citation>
    <scope>NUCLEOTIDE SEQUENCE</scope>
    <source>
        <strain evidence="2">BICM</strain>
    </source>
</reference>
<protein>
    <submittedName>
        <fullName evidence="2">Uncharacterized protein</fullName>
    </submittedName>
</protein>
<dbReference type="EMBL" id="JAHDYR010000013">
    <property type="protein sequence ID" value="KAG9394762.1"/>
    <property type="molecule type" value="Genomic_DNA"/>
</dbReference>
<feature type="region of interest" description="Disordered" evidence="1">
    <location>
        <begin position="427"/>
        <end position="475"/>
    </location>
</feature>
<dbReference type="PANTHER" id="PTHR37028:SF9">
    <property type="entry name" value="NUCLEAR PROTEIN MDM1"/>
    <property type="match status" value="1"/>
</dbReference>
<feature type="region of interest" description="Disordered" evidence="1">
    <location>
        <begin position="376"/>
        <end position="411"/>
    </location>
</feature>
<accession>A0A8J6E4P4</accession>
<dbReference type="PANTHER" id="PTHR37028">
    <property type="entry name" value="UNNAMED PRODUCT-RELATED"/>
    <property type="match status" value="1"/>
</dbReference>
<sequence>MDADGRPLAVEERLYALHDLAQKKLAKARNEFDADLRDEEDELVTFTPKISERTRKLAEKRAKRDDTASPIAQRHREAIKAHMLAEMPFSPTISEKAKRIVREKGAAESLYELSLKRQAERAMQQVERHVVSTPSPSRPHTADVYNRMRELPIEDDLLLREEQRRRQRVRQLWRMAKEERGRHKPTINPRSAEIVRNMGQSTIDRLTKPKTVTRKEIFEDPEATFTPQINETSKQLDRVRVSGFKRMEAYQGQKPRPVMMTPKDLDESENLTFKPKLMTTLGERDDNIIDRLNSWKTERQQTMDTLKQEQEAREAQECTFIPNVRSPSLASSRLAPPKKVGGIPEFLARQEKARQEKLEKERRLCPADSWRPRVTKTEEFHFGHRPKEIKSLKRPNERKAGSLQSSQTIRPLVDLEAEEEAKALMAMPAAGTPWPHGDTEDETEEEGFDDEFVEQEEEVEADAEPQDDPVLRRDELTDYSHALFNASQGQKVPLEYAKLQDEKKGVMSSMALSRARGWKTKL</sequence>
<evidence type="ECO:0000256" key="1">
    <source>
        <dbReference type="SAM" id="MobiDB-lite"/>
    </source>
</evidence>